<accession>A0A078AP86</accession>
<dbReference type="PANTHER" id="PTHR34204:SF2">
    <property type="entry name" value="RNA-BINDING ASCH DOMAIN PROTEIN"/>
    <property type="match status" value="1"/>
</dbReference>
<reference evidence="1 2" key="1">
    <citation type="submission" date="2014-06" db="EMBL/GenBank/DDBJ databases">
        <authorList>
            <person name="Swart Estienne"/>
        </authorList>
    </citation>
    <scope>NUCLEOTIDE SEQUENCE [LARGE SCALE GENOMIC DNA]</scope>
    <source>
        <strain evidence="1 2">130c</strain>
    </source>
</reference>
<dbReference type="InParanoid" id="A0A078AP86"/>
<gene>
    <name evidence="1" type="primary">Contig5739.g6141</name>
    <name evidence="1" type="ORF">STYLEM_12171</name>
</gene>
<dbReference type="Proteomes" id="UP000039865">
    <property type="component" value="Unassembled WGS sequence"/>
</dbReference>
<proteinExistence type="predicted"/>
<organism evidence="1 2">
    <name type="scientific">Stylonychia lemnae</name>
    <name type="common">Ciliate</name>
    <dbReference type="NCBI Taxonomy" id="5949"/>
    <lineage>
        <taxon>Eukaryota</taxon>
        <taxon>Sar</taxon>
        <taxon>Alveolata</taxon>
        <taxon>Ciliophora</taxon>
        <taxon>Intramacronucleata</taxon>
        <taxon>Spirotrichea</taxon>
        <taxon>Stichotrichia</taxon>
        <taxon>Sporadotrichida</taxon>
        <taxon>Oxytrichidae</taxon>
        <taxon>Stylonychinae</taxon>
        <taxon>Stylonychia</taxon>
    </lineage>
</organism>
<sequence>MQTSSGSNHRQVTLVTPSNQQVNANTNQPVVVALNDRLYANSKVIFETKQAQLISKFSQSFLQEIIRHTTIQQTNYNIQRQSNQPQNNQQNLSSSVAQPLYFFQGYPQGNFLKQVCVILSLWKQASQFPISFKKMPGLSETDDTDKFIETLNKLTPMVIDVFKEVNQVDRSPRALQKELLDFFIALEPAGFLLCLGLRRTAGSQDLLPPERKSLVDSFTRLYMVQTEDELKRSGNNPPIITVGARAMQKHAPRSSEGFWGPQSGLNDRQRNENAVKTVNKVLNECIWINIHTFNSKSTINILEIRESKGYGARWSLDGCEFRGLVEPQISGGHDKKWIH</sequence>
<dbReference type="PANTHER" id="PTHR34204">
    <property type="entry name" value="RNA-BINDING ASCH DOMAIN PROTEIN"/>
    <property type="match status" value="1"/>
</dbReference>
<evidence type="ECO:0000313" key="1">
    <source>
        <dbReference type="EMBL" id="CDW83132.1"/>
    </source>
</evidence>
<dbReference type="OrthoDB" id="310203at2759"/>
<dbReference type="AlphaFoldDB" id="A0A078AP86"/>
<keyword evidence="2" id="KW-1185">Reference proteome</keyword>
<protein>
    <submittedName>
        <fullName evidence="1">Uncharacterized protein</fullName>
    </submittedName>
</protein>
<dbReference type="EMBL" id="CCKQ01011558">
    <property type="protein sequence ID" value="CDW83132.1"/>
    <property type="molecule type" value="Genomic_DNA"/>
</dbReference>
<name>A0A078AP86_STYLE</name>
<evidence type="ECO:0000313" key="2">
    <source>
        <dbReference type="Proteomes" id="UP000039865"/>
    </source>
</evidence>